<gene>
    <name evidence="1" type="ORF">DT376_27850</name>
</gene>
<proteinExistence type="predicted"/>
<comment type="caution">
    <text evidence="1">The sequence shown here is derived from an EMBL/GenBank/DDBJ whole genome shotgun (WGS) entry which is preliminary data.</text>
</comment>
<reference evidence="1 2" key="1">
    <citation type="submission" date="2018-07" db="EMBL/GenBank/DDBJ databases">
        <title>Mechanisms of high-level aminoglycoside resistance among Gram-negative pathogens in Brazil.</title>
        <authorList>
            <person name="Ballaben A.S."/>
            <person name="Darini A.L.C."/>
            <person name="Doi Y."/>
        </authorList>
    </citation>
    <scope>NUCLEOTIDE SEQUENCE [LARGE SCALE GENOMIC DNA]</scope>
    <source>
        <strain evidence="1 2">B2-305</strain>
    </source>
</reference>
<evidence type="ECO:0000313" key="1">
    <source>
        <dbReference type="EMBL" id="RCI71674.1"/>
    </source>
</evidence>
<dbReference type="Proteomes" id="UP000253594">
    <property type="component" value="Unassembled WGS sequence"/>
</dbReference>
<accession>A0A367M2M7</accession>
<sequence length="116" mass="12089">MQQKTQSAQVPCAVTTDHQVCFDPLNGDEFLFSIVADRPVDAALAAAEDISEAVHLILLRMTRAMDDAGEPLLSQELNTLALLGAMSGALLRACRAGVATQSGNPESVSRHAGGAA</sequence>
<protein>
    <submittedName>
        <fullName evidence="1">Uncharacterized protein</fullName>
    </submittedName>
</protein>
<dbReference type="EMBL" id="QORE01001284">
    <property type="protein sequence ID" value="RCI71674.1"/>
    <property type="molecule type" value="Genomic_DNA"/>
</dbReference>
<evidence type="ECO:0000313" key="2">
    <source>
        <dbReference type="Proteomes" id="UP000253594"/>
    </source>
</evidence>
<organism evidence="1 2">
    <name type="scientific">Pseudomonas aeruginosa</name>
    <dbReference type="NCBI Taxonomy" id="287"/>
    <lineage>
        <taxon>Bacteria</taxon>
        <taxon>Pseudomonadati</taxon>
        <taxon>Pseudomonadota</taxon>
        <taxon>Gammaproteobacteria</taxon>
        <taxon>Pseudomonadales</taxon>
        <taxon>Pseudomonadaceae</taxon>
        <taxon>Pseudomonas</taxon>
    </lineage>
</organism>
<name>A0A367M2M7_PSEAI</name>
<dbReference type="AlphaFoldDB" id="A0A367M2M7"/>
<dbReference type="RefSeq" id="WP_019396628.1">
    <property type="nucleotide sequence ID" value="NZ_CAADJN010000412.1"/>
</dbReference>